<dbReference type="InterPro" id="IPR000120">
    <property type="entry name" value="Amidase"/>
</dbReference>
<dbReference type="EMBL" id="BARS01040021">
    <property type="protein sequence ID" value="GAG31155.1"/>
    <property type="molecule type" value="Genomic_DNA"/>
</dbReference>
<organism evidence="2">
    <name type="scientific">marine sediment metagenome</name>
    <dbReference type="NCBI Taxonomy" id="412755"/>
    <lineage>
        <taxon>unclassified sequences</taxon>
        <taxon>metagenomes</taxon>
        <taxon>ecological metagenomes</taxon>
    </lineage>
</organism>
<dbReference type="InterPro" id="IPR023631">
    <property type="entry name" value="Amidase_dom"/>
</dbReference>
<dbReference type="PANTHER" id="PTHR11895:SF7">
    <property type="entry name" value="GLUTAMYL-TRNA(GLN) AMIDOTRANSFERASE SUBUNIT A, MITOCHONDRIAL"/>
    <property type="match status" value="1"/>
</dbReference>
<feature type="non-terminal residue" evidence="2">
    <location>
        <position position="1"/>
    </location>
</feature>
<proteinExistence type="predicted"/>
<comment type="caution">
    <text evidence="2">The sequence shown here is derived from an EMBL/GenBank/DDBJ whole genome shotgun (WGS) entry which is preliminary data.</text>
</comment>
<accession>X0WKG9</accession>
<feature type="domain" description="Amidase" evidence="1">
    <location>
        <begin position="7"/>
        <end position="242"/>
    </location>
</feature>
<name>X0WKG9_9ZZZZ</name>
<gene>
    <name evidence="2" type="ORF">S01H1_61067</name>
</gene>
<dbReference type="Pfam" id="PF01425">
    <property type="entry name" value="Amidase"/>
    <property type="match status" value="1"/>
</dbReference>
<dbReference type="SUPFAM" id="SSF75304">
    <property type="entry name" value="Amidase signature (AS) enzymes"/>
    <property type="match status" value="1"/>
</dbReference>
<protein>
    <recommendedName>
        <fullName evidence="1">Amidase domain-containing protein</fullName>
    </recommendedName>
</protein>
<dbReference type="AlphaFoldDB" id="X0WKG9"/>
<evidence type="ECO:0000313" key="2">
    <source>
        <dbReference type="EMBL" id="GAG31155.1"/>
    </source>
</evidence>
<reference evidence="2" key="1">
    <citation type="journal article" date="2014" name="Front. Microbiol.">
        <title>High frequency of phylogenetically diverse reductive dehalogenase-homologous genes in deep subseafloor sedimentary metagenomes.</title>
        <authorList>
            <person name="Kawai M."/>
            <person name="Futagami T."/>
            <person name="Toyoda A."/>
            <person name="Takaki Y."/>
            <person name="Nishi S."/>
            <person name="Hori S."/>
            <person name="Arai W."/>
            <person name="Tsubouchi T."/>
            <person name="Morono Y."/>
            <person name="Uchiyama I."/>
            <person name="Ito T."/>
            <person name="Fujiyama A."/>
            <person name="Inagaki F."/>
            <person name="Takami H."/>
        </authorList>
    </citation>
    <scope>NUCLEOTIDE SEQUENCE</scope>
    <source>
        <strain evidence="2">Expedition CK06-06</strain>
    </source>
</reference>
<dbReference type="Gene3D" id="3.90.1300.10">
    <property type="entry name" value="Amidase signature (AS) domain"/>
    <property type="match status" value="1"/>
</dbReference>
<dbReference type="GO" id="GO:0003824">
    <property type="term" value="F:catalytic activity"/>
    <property type="evidence" value="ECO:0007669"/>
    <property type="project" value="InterPro"/>
</dbReference>
<dbReference type="PANTHER" id="PTHR11895">
    <property type="entry name" value="TRANSAMIDASE"/>
    <property type="match status" value="1"/>
</dbReference>
<dbReference type="InterPro" id="IPR036928">
    <property type="entry name" value="AS_sf"/>
</dbReference>
<feature type="non-terminal residue" evidence="2">
    <location>
        <position position="254"/>
    </location>
</feature>
<evidence type="ECO:0000259" key="1">
    <source>
        <dbReference type="Pfam" id="PF01425"/>
    </source>
</evidence>
<sequence>EKALGVGANLGPLHGIPIPIKDLYLTKGIRTTFGSLVYKDLVPDTDETMVQRLKAAGAIVVGKTNTPEFGLAVLTENKFGDACRNPWNTEMNTGGSSGGAAASVAAGITSLAQSSDGGGSTRIPACFCGVLGLKGTYGRVPKRIEPWGVSQFSCLDTTARTVRDAALMINVMAGPDRLDYTCIKTAPPDFLKALDGRLNKLRIAFSPDLRYDVKVDPEVKSTFEAAVRVFEELGHEVEEAAPAIDAPFAIWDVV</sequence>